<dbReference type="EMBL" id="GGEC01031721">
    <property type="protein sequence ID" value="MBX12205.1"/>
    <property type="molecule type" value="Transcribed_RNA"/>
</dbReference>
<name>A0A2P2L2M2_RHIMU</name>
<accession>A0A2P2L2M2</accession>
<reference evidence="1" key="1">
    <citation type="submission" date="2018-02" db="EMBL/GenBank/DDBJ databases">
        <title>Rhizophora mucronata_Transcriptome.</title>
        <authorList>
            <person name="Meera S.P."/>
            <person name="Sreeshan A."/>
            <person name="Augustine A."/>
        </authorList>
    </citation>
    <scope>NUCLEOTIDE SEQUENCE</scope>
    <source>
        <tissue evidence="1">Leaf</tissue>
    </source>
</reference>
<dbReference type="AlphaFoldDB" id="A0A2P2L2M2"/>
<evidence type="ECO:0000313" key="1">
    <source>
        <dbReference type="EMBL" id="MBX12205.1"/>
    </source>
</evidence>
<organism evidence="1">
    <name type="scientific">Rhizophora mucronata</name>
    <name type="common">Asiatic mangrove</name>
    <dbReference type="NCBI Taxonomy" id="61149"/>
    <lineage>
        <taxon>Eukaryota</taxon>
        <taxon>Viridiplantae</taxon>
        <taxon>Streptophyta</taxon>
        <taxon>Embryophyta</taxon>
        <taxon>Tracheophyta</taxon>
        <taxon>Spermatophyta</taxon>
        <taxon>Magnoliopsida</taxon>
        <taxon>eudicotyledons</taxon>
        <taxon>Gunneridae</taxon>
        <taxon>Pentapetalae</taxon>
        <taxon>rosids</taxon>
        <taxon>fabids</taxon>
        <taxon>Malpighiales</taxon>
        <taxon>Rhizophoraceae</taxon>
        <taxon>Rhizophora</taxon>
    </lineage>
</organism>
<sequence length="36" mass="4426">MLFGTGFWWRNLISLILKETCIRLYLFCQKHLIIVR</sequence>
<proteinExistence type="predicted"/>
<protein>
    <submittedName>
        <fullName evidence="1">Uncharacterized protein</fullName>
    </submittedName>
</protein>